<dbReference type="CDD" id="cd02696">
    <property type="entry name" value="MurNAc-LAA"/>
    <property type="match status" value="1"/>
</dbReference>
<dbReference type="PANTHER" id="PTHR30404">
    <property type="entry name" value="N-ACETYLMURAMOYL-L-ALANINE AMIDASE"/>
    <property type="match status" value="1"/>
</dbReference>
<evidence type="ECO:0000256" key="2">
    <source>
        <dbReference type="ARBA" id="ARBA00011901"/>
    </source>
</evidence>
<dbReference type="PANTHER" id="PTHR30404:SF0">
    <property type="entry name" value="N-ACETYLMURAMOYL-L-ALANINE AMIDASE AMIC"/>
    <property type="match status" value="1"/>
</dbReference>
<evidence type="ECO:0000313" key="6">
    <source>
        <dbReference type="Proteomes" id="UP001500827"/>
    </source>
</evidence>
<evidence type="ECO:0000256" key="3">
    <source>
        <dbReference type="ARBA" id="ARBA00022801"/>
    </source>
</evidence>
<evidence type="ECO:0000259" key="4">
    <source>
        <dbReference type="SMART" id="SM00646"/>
    </source>
</evidence>
<dbReference type="EC" id="3.5.1.28" evidence="2"/>
<dbReference type="Proteomes" id="UP001500827">
    <property type="component" value="Unassembled WGS sequence"/>
</dbReference>
<gene>
    <name evidence="5" type="ORF">GCM10022276_26140</name>
</gene>
<evidence type="ECO:0000313" key="5">
    <source>
        <dbReference type="EMBL" id="GAA3906395.1"/>
    </source>
</evidence>
<comment type="caution">
    <text evidence="5">The sequence shown here is derived from an EMBL/GenBank/DDBJ whole genome shotgun (WGS) entry which is preliminary data.</text>
</comment>
<proteinExistence type="predicted"/>
<accession>A0ABP7LUM8</accession>
<comment type="catalytic activity">
    <reaction evidence="1">
        <text>Hydrolyzes the link between N-acetylmuramoyl residues and L-amino acid residues in certain cell-wall glycopeptides.</text>
        <dbReference type="EC" id="3.5.1.28"/>
    </reaction>
</comment>
<protein>
    <recommendedName>
        <fullName evidence="2">N-acetylmuramoyl-L-alanine amidase</fullName>
        <ecNumber evidence="2">3.5.1.28</ecNumber>
    </recommendedName>
</protein>
<dbReference type="SUPFAM" id="SSF53187">
    <property type="entry name" value="Zn-dependent exopeptidases"/>
    <property type="match status" value="1"/>
</dbReference>
<reference evidence="6" key="1">
    <citation type="journal article" date="2019" name="Int. J. Syst. Evol. Microbiol.">
        <title>The Global Catalogue of Microorganisms (GCM) 10K type strain sequencing project: providing services to taxonomists for standard genome sequencing and annotation.</title>
        <authorList>
            <consortium name="The Broad Institute Genomics Platform"/>
            <consortium name="The Broad Institute Genome Sequencing Center for Infectious Disease"/>
            <person name="Wu L."/>
            <person name="Ma J."/>
        </authorList>
    </citation>
    <scope>NUCLEOTIDE SEQUENCE [LARGE SCALE GENOMIC DNA]</scope>
    <source>
        <strain evidence="6">JCM 17543</strain>
    </source>
</reference>
<dbReference type="Gene3D" id="3.40.630.40">
    <property type="entry name" value="Zn-dependent exopeptidases"/>
    <property type="match status" value="1"/>
</dbReference>
<sequence>MSFVLGSSRGGAASAEEGPAAIGEAREASLTVAVPNVVNDKIYGAETAAGRPIVVIDAGHGGRDPGARSVSGEVVEKDLTLALAKELRDQLVERGRVRVALTRGDDSYLTLEDRAEVARRLGAAMFVSLHMDSAPNPLARGASVYSLSDVASDAEAARFAAMDKGSADSVEGGGTVQSMLADLVMRSQMSASADLATRLVKRSAGRFELRPEPHKFAAFHVLRSAHTPAVLFEAGYLSNADDEVLLRTPQHRSDIALALAQAIEADVASRGRR</sequence>
<keyword evidence="3" id="KW-0378">Hydrolase</keyword>
<organism evidence="5 6">
    <name type="scientific">Sphingomonas limnosediminicola</name>
    <dbReference type="NCBI Taxonomy" id="940133"/>
    <lineage>
        <taxon>Bacteria</taxon>
        <taxon>Pseudomonadati</taxon>
        <taxon>Pseudomonadota</taxon>
        <taxon>Alphaproteobacteria</taxon>
        <taxon>Sphingomonadales</taxon>
        <taxon>Sphingomonadaceae</taxon>
        <taxon>Sphingomonas</taxon>
    </lineage>
</organism>
<dbReference type="EMBL" id="BAABBM010000001">
    <property type="protein sequence ID" value="GAA3906395.1"/>
    <property type="molecule type" value="Genomic_DNA"/>
</dbReference>
<evidence type="ECO:0000256" key="1">
    <source>
        <dbReference type="ARBA" id="ARBA00001561"/>
    </source>
</evidence>
<name>A0ABP7LUM8_9SPHN</name>
<dbReference type="InterPro" id="IPR002508">
    <property type="entry name" value="MurNAc-LAA_cat"/>
</dbReference>
<keyword evidence="6" id="KW-1185">Reference proteome</keyword>
<dbReference type="InterPro" id="IPR050695">
    <property type="entry name" value="N-acetylmuramoyl_amidase_3"/>
</dbReference>
<dbReference type="Pfam" id="PF01520">
    <property type="entry name" value="Amidase_3"/>
    <property type="match status" value="1"/>
</dbReference>
<feature type="domain" description="MurNAc-LAA" evidence="4">
    <location>
        <begin position="115"/>
        <end position="264"/>
    </location>
</feature>
<dbReference type="SMART" id="SM00646">
    <property type="entry name" value="Ami_3"/>
    <property type="match status" value="1"/>
</dbReference>